<dbReference type="EMBL" id="BAABKM010000002">
    <property type="protein sequence ID" value="GAA4695633.1"/>
    <property type="molecule type" value="Genomic_DNA"/>
</dbReference>
<keyword evidence="7" id="KW-0032">Aminotransferase</keyword>
<dbReference type="InterPro" id="IPR036390">
    <property type="entry name" value="WH_DNA-bd_sf"/>
</dbReference>
<dbReference type="CDD" id="cd00609">
    <property type="entry name" value="AAT_like"/>
    <property type="match status" value="1"/>
</dbReference>
<keyword evidence="7" id="KW-0808">Transferase</keyword>
<name>A0ABP8WXV4_9ACTN</name>
<protein>
    <submittedName>
        <fullName evidence="7">PLP-dependent aminotransferase family protein</fullName>
    </submittedName>
</protein>
<dbReference type="InterPro" id="IPR000524">
    <property type="entry name" value="Tscrpt_reg_HTH_GntR"/>
</dbReference>
<dbReference type="SUPFAM" id="SSF53383">
    <property type="entry name" value="PLP-dependent transferases"/>
    <property type="match status" value="1"/>
</dbReference>
<dbReference type="Pfam" id="PF00155">
    <property type="entry name" value="Aminotran_1_2"/>
    <property type="match status" value="1"/>
</dbReference>
<proteinExistence type="inferred from homology"/>
<dbReference type="Gene3D" id="3.40.640.10">
    <property type="entry name" value="Type I PLP-dependent aspartate aminotransferase-like (Major domain)"/>
    <property type="match status" value="1"/>
</dbReference>
<accession>A0ABP8WXV4</accession>
<dbReference type="InterPro" id="IPR036388">
    <property type="entry name" value="WH-like_DNA-bd_sf"/>
</dbReference>
<sequence>MDLAVDLSERGDRASAIYRALLEAVRVGRLTPGDRLPPTRALAQDLGVSRNTVAQAYERLVAEGFFQSRVGAGTFVADLATPAPRAGRAGVLTPRAGWTYVPTQVSGQSAAPAYDFRVGIPDASLFPFDAWRRLLNAEVRAGAHSPGTYAAPGGHPELRSAIARCIGLNRGVTADADDIVVTHGTQQALDLIARVLVAPGDVVVVEDPGYPQAREVFASHGARVVPVRVDDEGLVVDEVPAEARVVYTTPSHQFPHGPPLSRRRREALLDLADRQGIAIVEDDYDSEFRFVEGPLETLHALDRHGRVLYLGTYSKTLVPALRAGYVVVPPSLRDALRGARQLADGYGDPAGEAALARFIADGLFATHVKRARAVYAERRDLLRTELDRQLGDVLTVVPSAAGLHLTAVFADPTVDDGAVARACRADGVALDALSAYAVGPGRRVGLVLGYGALRPASITPGLALVARHVARRAPSR</sequence>
<reference evidence="8" key="1">
    <citation type="journal article" date="2019" name="Int. J. Syst. Evol. Microbiol.">
        <title>The Global Catalogue of Microorganisms (GCM) 10K type strain sequencing project: providing services to taxonomists for standard genome sequencing and annotation.</title>
        <authorList>
            <consortium name="The Broad Institute Genomics Platform"/>
            <consortium name="The Broad Institute Genome Sequencing Center for Infectious Disease"/>
            <person name="Wu L."/>
            <person name="Ma J."/>
        </authorList>
    </citation>
    <scope>NUCLEOTIDE SEQUENCE [LARGE SCALE GENOMIC DNA]</scope>
    <source>
        <strain evidence="8">JCM 18531</strain>
    </source>
</reference>
<evidence type="ECO:0000256" key="2">
    <source>
        <dbReference type="ARBA" id="ARBA00022898"/>
    </source>
</evidence>
<evidence type="ECO:0000256" key="5">
    <source>
        <dbReference type="ARBA" id="ARBA00023163"/>
    </source>
</evidence>
<evidence type="ECO:0000313" key="7">
    <source>
        <dbReference type="EMBL" id="GAA4695633.1"/>
    </source>
</evidence>
<comment type="caution">
    <text evidence="7">The sequence shown here is derived from an EMBL/GenBank/DDBJ whole genome shotgun (WGS) entry which is preliminary data.</text>
</comment>
<evidence type="ECO:0000256" key="4">
    <source>
        <dbReference type="ARBA" id="ARBA00023125"/>
    </source>
</evidence>
<dbReference type="PANTHER" id="PTHR46577:SF1">
    <property type="entry name" value="HTH-TYPE TRANSCRIPTIONAL REGULATORY PROTEIN GABR"/>
    <property type="match status" value="1"/>
</dbReference>
<evidence type="ECO:0000259" key="6">
    <source>
        <dbReference type="PROSITE" id="PS50949"/>
    </source>
</evidence>
<dbReference type="GO" id="GO:0008483">
    <property type="term" value="F:transaminase activity"/>
    <property type="evidence" value="ECO:0007669"/>
    <property type="project" value="UniProtKB-KW"/>
</dbReference>
<dbReference type="Pfam" id="PF00392">
    <property type="entry name" value="GntR"/>
    <property type="match status" value="1"/>
</dbReference>
<dbReference type="InterPro" id="IPR004839">
    <property type="entry name" value="Aminotransferase_I/II_large"/>
</dbReference>
<organism evidence="7 8">
    <name type="scientific">Nocardioides conyzicola</name>
    <dbReference type="NCBI Taxonomy" id="1651781"/>
    <lineage>
        <taxon>Bacteria</taxon>
        <taxon>Bacillati</taxon>
        <taxon>Actinomycetota</taxon>
        <taxon>Actinomycetes</taxon>
        <taxon>Propionibacteriales</taxon>
        <taxon>Nocardioidaceae</taxon>
        <taxon>Nocardioides</taxon>
    </lineage>
</organism>
<dbReference type="Gene3D" id="1.10.10.10">
    <property type="entry name" value="Winged helix-like DNA-binding domain superfamily/Winged helix DNA-binding domain"/>
    <property type="match status" value="1"/>
</dbReference>
<gene>
    <name evidence="7" type="ORF">GCM10023349_08620</name>
</gene>
<keyword evidence="8" id="KW-1185">Reference proteome</keyword>
<evidence type="ECO:0000256" key="3">
    <source>
        <dbReference type="ARBA" id="ARBA00023015"/>
    </source>
</evidence>
<keyword evidence="2" id="KW-0663">Pyridoxal phosphate</keyword>
<evidence type="ECO:0000256" key="1">
    <source>
        <dbReference type="ARBA" id="ARBA00005384"/>
    </source>
</evidence>
<dbReference type="InterPro" id="IPR015424">
    <property type="entry name" value="PyrdxlP-dep_Trfase"/>
</dbReference>
<comment type="similarity">
    <text evidence="1">In the C-terminal section; belongs to the class-I pyridoxal-phosphate-dependent aminotransferase family.</text>
</comment>
<dbReference type="PROSITE" id="PS50949">
    <property type="entry name" value="HTH_GNTR"/>
    <property type="match status" value="1"/>
</dbReference>
<dbReference type="InterPro" id="IPR015421">
    <property type="entry name" value="PyrdxlP-dep_Trfase_major"/>
</dbReference>
<dbReference type="Proteomes" id="UP001499974">
    <property type="component" value="Unassembled WGS sequence"/>
</dbReference>
<dbReference type="SMART" id="SM00345">
    <property type="entry name" value="HTH_GNTR"/>
    <property type="match status" value="1"/>
</dbReference>
<evidence type="ECO:0000313" key="8">
    <source>
        <dbReference type="Proteomes" id="UP001499974"/>
    </source>
</evidence>
<keyword evidence="5" id="KW-0804">Transcription</keyword>
<dbReference type="PANTHER" id="PTHR46577">
    <property type="entry name" value="HTH-TYPE TRANSCRIPTIONAL REGULATORY PROTEIN GABR"/>
    <property type="match status" value="1"/>
</dbReference>
<dbReference type="InterPro" id="IPR051446">
    <property type="entry name" value="HTH_trans_reg/aminotransferase"/>
</dbReference>
<keyword evidence="3" id="KW-0805">Transcription regulation</keyword>
<dbReference type="CDD" id="cd07377">
    <property type="entry name" value="WHTH_GntR"/>
    <property type="match status" value="1"/>
</dbReference>
<dbReference type="SUPFAM" id="SSF46785">
    <property type="entry name" value="Winged helix' DNA-binding domain"/>
    <property type="match status" value="1"/>
</dbReference>
<keyword evidence="4" id="KW-0238">DNA-binding</keyword>
<dbReference type="RefSeq" id="WP_345519602.1">
    <property type="nucleotide sequence ID" value="NZ_BAABKM010000002.1"/>
</dbReference>
<dbReference type="PRINTS" id="PR00035">
    <property type="entry name" value="HTHGNTR"/>
</dbReference>
<feature type="domain" description="HTH gntR-type" evidence="6">
    <location>
        <begin position="11"/>
        <end position="79"/>
    </location>
</feature>